<name>A0A9Q1IJ07_SYNKA</name>
<organism evidence="2 3">
    <name type="scientific">Synaphobranchus kaupii</name>
    <name type="common">Kaup's arrowtooth eel</name>
    <dbReference type="NCBI Taxonomy" id="118154"/>
    <lineage>
        <taxon>Eukaryota</taxon>
        <taxon>Metazoa</taxon>
        <taxon>Chordata</taxon>
        <taxon>Craniata</taxon>
        <taxon>Vertebrata</taxon>
        <taxon>Euteleostomi</taxon>
        <taxon>Actinopterygii</taxon>
        <taxon>Neopterygii</taxon>
        <taxon>Teleostei</taxon>
        <taxon>Anguilliformes</taxon>
        <taxon>Synaphobranchidae</taxon>
        <taxon>Synaphobranchus</taxon>
    </lineage>
</organism>
<dbReference type="AlphaFoldDB" id="A0A9Q1IJ07"/>
<gene>
    <name evidence="2" type="ORF">SKAU_G00309730</name>
</gene>
<proteinExistence type="predicted"/>
<feature type="compositionally biased region" description="Basic and acidic residues" evidence="1">
    <location>
        <begin position="39"/>
        <end position="49"/>
    </location>
</feature>
<protein>
    <submittedName>
        <fullName evidence="2">Uncharacterized protein</fullName>
    </submittedName>
</protein>
<feature type="region of interest" description="Disordered" evidence="1">
    <location>
        <begin position="20"/>
        <end position="49"/>
    </location>
</feature>
<dbReference type="EMBL" id="JAINUF010000013">
    <property type="protein sequence ID" value="KAJ8343644.1"/>
    <property type="molecule type" value="Genomic_DNA"/>
</dbReference>
<evidence type="ECO:0000256" key="1">
    <source>
        <dbReference type="SAM" id="MobiDB-lite"/>
    </source>
</evidence>
<keyword evidence="3" id="KW-1185">Reference proteome</keyword>
<feature type="compositionally biased region" description="Low complexity" evidence="1">
    <location>
        <begin position="20"/>
        <end position="30"/>
    </location>
</feature>
<sequence>MLMAALGTVPGLFQKAVGSLQLPTSQPQSSIDPFATPADQRRAPSSRDMDLPRLGFCGFAIRTGALLRPSDDTPAHKRYAEAGL</sequence>
<evidence type="ECO:0000313" key="2">
    <source>
        <dbReference type="EMBL" id="KAJ8343644.1"/>
    </source>
</evidence>
<dbReference type="Proteomes" id="UP001152622">
    <property type="component" value="Chromosome 13"/>
</dbReference>
<comment type="caution">
    <text evidence="2">The sequence shown here is derived from an EMBL/GenBank/DDBJ whole genome shotgun (WGS) entry which is preliminary data.</text>
</comment>
<evidence type="ECO:0000313" key="3">
    <source>
        <dbReference type="Proteomes" id="UP001152622"/>
    </source>
</evidence>
<accession>A0A9Q1IJ07</accession>
<reference evidence="2" key="1">
    <citation type="journal article" date="2023" name="Science">
        <title>Genome structures resolve the early diversification of teleost fishes.</title>
        <authorList>
            <person name="Parey E."/>
            <person name="Louis A."/>
            <person name="Montfort J."/>
            <person name="Bouchez O."/>
            <person name="Roques C."/>
            <person name="Iampietro C."/>
            <person name="Lluch J."/>
            <person name="Castinel A."/>
            <person name="Donnadieu C."/>
            <person name="Desvignes T."/>
            <person name="Floi Bucao C."/>
            <person name="Jouanno E."/>
            <person name="Wen M."/>
            <person name="Mejri S."/>
            <person name="Dirks R."/>
            <person name="Jansen H."/>
            <person name="Henkel C."/>
            <person name="Chen W.J."/>
            <person name="Zahm M."/>
            <person name="Cabau C."/>
            <person name="Klopp C."/>
            <person name="Thompson A.W."/>
            <person name="Robinson-Rechavi M."/>
            <person name="Braasch I."/>
            <person name="Lecointre G."/>
            <person name="Bobe J."/>
            <person name="Postlethwait J.H."/>
            <person name="Berthelot C."/>
            <person name="Roest Crollius H."/>
            <person name="Guiguen Y."/>
        </authorList>
    </citation>
    <scope>NUCLEOTIDE SEQUENCE</scope>
    <source>
        <strain evidence="2">WJC10195</strain>
    </source>
</reference>